<keyword evidence="2" id="KW-1185">Reference proteome</keyword>
<dbReference type="KEGG" id="ccp:CHC_T00001973001"/>
<accession>R7Q3K7</accession>
<sequence length="79" mass="8855">MRSGQRRYGSFSGRNLFEEGICKKCGGHRTLHTKVDCSRPQGASRSCGSHTYYIRNARGRWVCCGLCSMCRRGALNPPQ</sequence>
<dbReference type="RefSeq" id="XP_005712920.1">
    <property type="nucleotide sequence ID" value="XM_005712863.1"/>
</dbReference>
<dbReference type="Proteomes" id="UP000012073">
    <property type="component" value="Unassembled WGS sequence"/>
</dbReference>
<dbReference type="GeneID" id="17320647"/>
<evidence type="ECO:0000313" key="2">
    <source>
        <dbReference type="Proteomes" id="UP000012073"/>
    </source>
</evidence>
<dbReference type="AlphaFoldDB" id="R7Q3K7"/>
<dbReference type="Gramene" id="CDF33117">
    <property type="protein sequence ID" value="CDF33117"/>
    <property type="gene ID" value="CHC_T00001973001"/>
</dbReference>
<evidence type="ECO:0000313" key="1">
    <source>
        <dbReference type="EMBL" id="CDF33117.1"/>
    </source>
</evidence>
<protein>
    <submittedName>
        <fullName evidence="1">Uncharacterized protein</fullName>
    </submittedName>
</protein>
<dbReference type="EMBL" id="HG001634">
    <property type="protein sequence ID" value="CDF33117.1"/>
    <property type="molecule type" value="Genomic_DNA"/>
</dbReference>
<reference evidence="2" key="1">
    <citation type="journal article" date="2013" name="Proc. Natl. Acad. Sci. U.S.A.">
        <title>Genome structure and metabolic features in the red seaweed Chondrus crispus shed light on evolution of the Archaeplastida.</title>
        <authorList>
            <person name="Collen J."/>
            <person name="Porcel B."/>
            <person name="Carre W."/>
            <person name="Ball S.G."/>
            <person name="Chaparro C."/>
            <person name="Tonon T."/>
            <person name="Barbeyron T."/>
            <person name="Michel G."/>
            <person name="Noel B."/>
            <person name="Valentin K."/>
            <person name="Elias M."/>
            <person name="Artiguenave F."/>
            <person name="Arun A."/>
            <person name="Aury J.M."/>
            <person name="Barbosa-Neto J.F."/>
            <person name="Bothwell J.H."/>
            <person name="Bouget F.Y."/>
            <person name="Brillet L."/>
            <person name="Cabello-Hurtado F."/>
            <person name="Capella-Gutierrez S."/>
            <person name="Charrier B."/>
            <person name="Cladiere L."/>
            <person name="Cock J.M."/>
            <person name="Coelho S.M."/>
            <person name="Colleoni C."/>
            <person name="Czjzek M."/>
            <person name="Da Silva C."/>
            <person name="Delage L."/>
            <person name="Denoeud F."/>
            <person name="Deschamps P."/>
            <person name="Dittami S.M."/>
            <person name="Gabaldon T."/>
            <person name="Gachon C.M."/>
            <person name="Groisillier A."/>
            <person name="Herve C."/>
            <person name="Jabbari K."/>
            <person name="Katinka M."/>
            <person name="Kloareg B."/>
            <person name="Kowalczyk N."/>
            <person name="Labadie K."/>
            <person name="Leblanc C."/>
            <person name="Lopez P.J."/>
            <person name="McLachlan D.H."/>
            <person name="Meslet-Cladiere L."/>
            <person name="Moustafa A."/>
            <person name="Nehr Z."/>
            <person name="Nyvall Collen P."/>
            <person name="Panaud O."/>
            <person name="Partensky F."/>
            <person name="Poulain J."/>
            <person name="Rensing S.A."/>
            <person name="Rousvoal S."/>
            <person name="Samson G."/>
            <person name="Symeonidi A."/>
            <person name="Weissenbach J."/>
            <person name="Zambounis A."/>
            <person name="Wincker P."/>
            <person name="Boyen C."/>
        </authorList>
    </citation>
    <scope>NUCLEOTIDE SEQUENCE [LARGE SCALE GENOMIC DNA]</scope>
    <source>
        <strain evidence="2">cv. Stackhouse</strain>
    </source>
</reference>
<proteinExistence type="predicted"/>
<gene>
    <name evidence="1" type="ORF">CHC_T00001973001</name>
</gene>
<name>R7Q3K7_CHOCR</name>
<organism evidence="1 2">
    <name type="scientific">Chondrus crispus</name>
    <name type="common">Carrageen Irish moss</name>
    <name type="synonym">Polymorpha crispa</name>
    <dbReference type="NCBI Taxonomy" id="2769"/>
    <lineage>
        <taxon>Eukaryota</taxon>
        <taxon>Rhodophyta</taxon>
        <taxon>Florideophyceae</taxon>
        <taxon>Rhodymeniophycidae</taxon>
        <taxon>Gigartinales</taxon>
        <taxon>Gigartinaceae</taxon>
        <taxon>Chondrus</taxon>
    </lineage>
</organism>